<name>A0A7V7KVT7_ENTFC</name>
<keyword evidence="1" id="KW-1133">Transmembrane helix</keyword>
<feature type="transmembrane region" description="Helical" evidence="1">
    <location>
        <begin position="9"/>
        <end position="29"/>
    </location>
</feature>
<sequence>MLPLKSKTCTIISISFLALCIIMTSFYPSTKYGNYTILVSIMFCNWLFGGISLVFSSKINSKCLKACVILLNLICIFGWIIFD</sequence>
<keyword evidence="1" id="KW-0812">Transmembrane</keyword>
<comment type="caution">
    <text evidence="2">The sequence shown here is derived from an EMBL/GenBank/DDBJ whole genome shotgun (WGS) entry which is preliminary data.</text>
</comment>
<protein>
    <submittedName>
        <fullName evidence="2">Uncharacterized protein</fullName>
    </submittedName>
</protein>
<accession>A0A7V7KVT7</accession>
<evidence type="ECO:0000313" key="2">
    <source>
        <dbReference type="EMBL" id="KAA0692275.1"/>
    </source>
</evidence>
<dbReference type="EMBL" id="QOVC01000002">
    <property type="protein sequence ID" value="KAA0692275.1"/>
    <property type="molecule type" value="Genomic_DNA"/>
</dbReference>
<dbReference type="Proteomes" id="UP000448762">
    <property type="component" value="Unassembled WGS sequence"/>
</dbReference>
<feature type="transmembrane region" description="Helical" evidence="1">
    <location>
        <begin position="63"/>
        <end position="82"/>
    </location>
</feature>
<evidence type="ECO:0000256" key="1">
    <source>
        <dbReference type="SAM" id="Phobius"/>
    </source>
</evidence>
<proteinExistence type="predicted"/>
<dbReference type="AlphaFoldDB" id="A0A7V7KVT7"/>
<organism evidence="2 3">
    <name type="scientific">Enterococcus faecium</name>
    <name type="common">Streptococcus faecium</name>
    <dbReference type="NCBI Taxonomy" id="1352"/>
    <lineage>
        <taxon>Bacteria</taxon>
        <taxon>Bacillati</taxon>
        <taxon>Bacillota</taxon>
        <taxon>Bacilli</taxon>
        <taxon>Lactobacillales</taxon>
        <taxon>Enterococcaceae</taxon>
        <taxon>Enterococcus</taxon>
    </lineage>
</organism>
<feature type="transmembrane region" description="Helical" evidence="1">
    <location>
        <begin position="35"/>
        <end position="56"/>
    </location>
</feature>
<reference evidence="2 3" key="1">
    <citation type="submission" date="2018-07" db="EMBL/GenBank/DDBJ databases">
        <title>High quality draft genome sequencing of Enterococcus faecium exhibiting probiotic potential isolated from mucus of freshwater fish.</title>
        <authorList>
            <person name="El-Jeni R."/>
            <person name="Ghedira K."/>
            <person name="Abdelhak S."/>
            <person name="El-Bour M."/>
            <person name="Bouhaouala-Zahar B."/>
        </authorList>
    </citation>
    <scope>NUCLEOTIDE SEQUENCE [LARGE SCALE GENOMIC DNA]</scope>
    <source>
        <strain evidence="2 3">R.A73</strain>
    </source>
</reference>
<gene>
    <name evidence="2" type="ORF">DTX73_03565</name>
</gene>
<keyword evidence="1" id="KW-0472">Membrane</keyword>
<evidence type="ECO:0000313" key="3">
    <source>
        <dbReference type="Proteomes" id="UP000448762"/>
    </source>
</evidence>